<evidence type="ECO:0000256" key="5">
    <source>
        <dbReference type="SAM" id="Phobius"/>
    </source>
</evidence>
<protein>
    <recommendedName>
        <fullName evidence="6">SLC26A/SulP transporter domain-containing protein</fullName>
    </recommendedName>
</protein>
<keyword evidence="3 5" id="KW-1133">Transmembrane helix</keyword>
<evidence type="ECO:0000256" key="4">
    <source>
        <dbReference type="ARBA" id="ARBA00023136"/>
    </source>
</evidence>
<evidence type="ECO:0000256" key="1">
    <source>
        <dbReference type="ARBA" id="ARBA00004141"/>
    </source>
</evidence>
<dbReference type="Pfam" id="PF00916">
    <property type="entry name" value="Sulfate_transp"/>
    <property type="match status" value="1"/>
</dbReference>
<gene>
    <name evidence="7" type="ORF">S01H4_34671</name>
</gene>
<evidence type="ECO:0000313" key="7">
    <source>
        <dbReference type="EMBL" id="GAG74804.1"/>
    </source>
</evidence>
<dbReference type="AlphaFoldDB" id="X0ZZ11"/>
<sequence>MNLESPKITIHKSKEEIFNYLSKVENFKEIMPENIDKFEAGDNSFLFALKGMPEIRLNLIEQEFTNKVVLASASDKFPFTLTTNINDVSENSSDVQLLFDGEFNPMMSMIGQSIINIKGGGRTRLSGIVAAITLLGFILFASGLIEQVPIAALVGVMFMVVIGTFAWSSFR</sequence>
<dbReference type="EMBL" id="BART01018361">
    <property type="protein sequence ID" value="GAG74804.1"/>
    <property type="molecule type" value="Genomic_DNA"/>
</dbReference>
<proteinExistence type="predicted"/>
<evidence type="ECO:0000259" key="6">
    <source>
        <dbReference type="Pfam" id="PF00916"/>
    </source>
</evidence>
<evidence type="ECO:0000256" key="3">
    <source>
        <dbReference type="ARBA" id="ARBA00022989"/>
    </source>
</evidence>
<feature type="transmembrane region" description="Helical" evidence="5">
    <location>
        <begin position="150"/>
        <end position="170"/>
    </location>
</feature>
<dbReference type="GO" id="GO:0016020">
    <property type="term" value="C:membrane"/>
    <property type="evidence" value="ECO:0007669"/>
    <property type="project" value="UniProtKB-SubCell"/>
</dbReference>
<feature type="transmembrane region" description="Helical" evidence="5">
    <location>
        <begin position="125"/>
        <end position="144"/>
    </location>
</feature>
<keyword evidence="4 5" id="KW-0472">Membrane</keyword>
<comment type="subcellular location">
    <subcellularLocation>
        <location evidence="1">Membrane</location>
        <topology evidence="1">Multi-pass membrane protein</topology>
    </subcellularLocation>
</comment>
<dbReference type="InterPro" id="IPR052706">
    <property type="entry name" value="Membrane-Transporter-like"/>
</dbReference>
<accession>X0ZZ11</accession>
<dbReference type="PANTHER" id="PTHR43310:SF1">
    <property type="entry name" value="SULFATE TRANSPORTER YBAR-RELATED"/>
    <property type="match status" value="1"/>
</dbReference>
<keyword evidence="2 5" id="KW-0812">Transmembrane</keyword>
<dbReference type="PANTHER" id="PTHR43310">
    <property type="entry name" value="SULFATE TRANSPORTER YBAR-RELATED"/>
    <property type="match status" value="1"/>
</dbReference>
<reference evidence="7" key="1">
    <citation type="journal article" date="2014" name="Front. Microbiol.">
        <title>High frequency of phylogenetically diverse reductive dehalogenase-homologous genes in deep subseafloor sedimentary metagenomes.</title>
        <authorList>
            <person name="Kawai M."/>
            <person name="Futagami T."/>
            <person name="Toyoda A."/>
            <person name="Takaki Y."/>
            <person name="Nishi S."/>
            <person name="Hori S."/>
            <person name="Arai W."/>
            <person name="Tsubouchi T."/>
            <person name="Morono Y."/>
            <person name="Uchiyama I."/>
            <person name="Ito T."/>
            <person name="Fujiyama A."/>
            <person name="Inagaki F."/>
            <person name="Takami H."/>
        </authorList>
    </citation>
    <scope>NUCLEOTIDE SEQUENCE</scope>
    <source>
        <strain evidence="7">Expedition CK06-06</strain>
    </source>
</reference>
<feature type="non-terminal residue" evidence="7">
    <location>
        <position position="171"/>
    </location>
</feature>
<organism evidence="7">
    <name type="scientific">marine sediment metagenome</name>
    <dbReference type="NCBI Taxonomy" id="412755"/>
    <lineage>
        <taxon>unclassified sequences</taxon>
        <taxon>metagenomes</taxon>
        <taxon>ecological metagenomes</taxon>
    </lineage>
</organism>
<dbReference type="SUPFAM" id="SSF55961">
    <property type="entry name" value="Bet v1-like"/>
    <property type="match status" value="1"/>
</dbReference>
<dbReference type="InterPro" id="IPR011547">
    <property type="entry name" value="SLC26A/SulP_dom"/>
</dbReference>
<evidence type="ECO:0000256" key="2">
    <source>
        <dbReference type="ARBA" id="ARBA00022692"/>
    </source>
</evidence>
<comment type="caution">
    <text evidence="7">The sequence shown here is derived from an EMBL/GenBank/DDBJ whole genome shotgun (WGS) entry which is preliminary data.</text>
</comment>
<feature type="domain" description="SLC26A/SulP transporter" evidence="6">
    <location>
        <begin position="107"/>
        <end position="163"/>
    </location>
</feature>
<name>X0ZZ11_9ZZZZ</name>